<evidence type="ECO:0000256" key="2">
    <source>
        <dbReference type="ARBA" id="ARBA00022741"/>
    </source>
</evidence>
<keyword evidence="3" id="KW-0067">ATP-binding</keyword>
<dbReference type="GO" id="GO:0022857">
    <property type="term" value="F:transmembrane transporter activity"/>
    <property type="evidence" value="ECO:0007669"/>
    <property type="project" value="UniProtKB-ARBA"/>
</dbReference>
<dbReference type="InterPro" id="IPR003439">
    <property type="entry name" value="ABC_transporter-like_ATP-bd"/>
</dbReference>
<dbReference type="GO" id="GO:0098796">
    <property type="term" value="C:membrane protein complex"/>
    <property type="evidence" value="ECO:0007669"/>
    <property type="project" value="UniProtKB-ARBA"/>
</dbReference>
<keyword evidence="2" id="KW-0547">Nucleotide-binding</keyword>
<protein>
    <submittedName>
        <fullName evidence="5">ABC transporter related protein</fullName>
    </submittedName>
</protein>
<feature type="domain" description="ABC transporter" evidence="4">
    <location>
        <begin position="2"/>
        <end position="225"/>
    </location>
</feature>
<dbReference type="FunFam" id="3.40.50.300:FF:000032">
    <property type="entry name" value="Export ABC transporter ATP-binding protein"/>
    <property type="match status" value="1"/>
</dbReference>
<dbReference type="PANTHER" id="PTHR24220">
    <property type="entry name" value="IMPORT ATP-BINDING PROTEIN"/>
    <property type="match status" value="1"/>
</dbReference>
<comment type="caution">
    <text evidence="5">The sequence shown here is derived from an EMBL/GenBank/DDBJ whole genome shotgun (WGS) entry which is preliminary data.</text>
</comment>
<organism evidence="5 6">
    <name type="scientific">Candidatus Woesebacteria bacterium GW2011_GWA1_37_7</name>
    <dbReference type="NCBI Taxonomy" id="1618545"/>
    <lineage>
        <taxon>Bacteria</taxon>
        <taxon>Candidatus Woeseibacteriota</taxon>
    </lineage>
</organism>
<evidence type="ECO:0000313" key="6">
    <source>
        <dbReference type="Proteomes" id="UP000034591"/>
    </source>
</evidence>
<dbReference type="GO" id="GO:0005886">
    <property type="term" value="C:plasma membrane"/>
    <property type="evidence" value="ECO:0007669"/>
    <property type="project" value="TreeGrafter"/>
</dbReference>
<gene>
    <name evidence="5" type="ORF">US53_C0045G0005</name>
</gene>
<dbReference type="Pfam" id="PF00005">
    <property type="entry name" value="ABC_tran"/>
    <property type="match status" value="1"/>
</dbReference>
<dbReference type="PATRIC" id="fig|1618545.3.peg.631"/>
<dbReference type="Gene3D" id="3.40.50.300">
    <property type="entry name" value="P-loop containing nucleotide triphosphate hydrolases"/>
    <property type="match status" value="1"/>
</dbReference>
<dbReference type="Proteomes" id="UP000034591">
    <property type="component" value="Unassembled WGS sequence"/>
</dbReference>
<accession>A0A0G0HDJ6</accession>
<evidence type="ECO:0000259" key="4">
    <source>
        <dbReference type="PROSITE" id="PS50893"/>
    </source>
</evidence>
<evidence type="ECO:0000256" key="1">
    <source>
        <dbReference type="ARBA" id="ARBA00022448"/>
    </source>
</evidence>
<dbReference type="EMBL" id="LBTI01000045">
    <property type="protein sequence ID" value="KKQ36600.1"/>
    <property type="molecule type" value="Genomic_DNA"/>
</dbReference>
<keyword evidence="1" id="KW-0813">Transport</keyword>
<dbReference type="STRING" id="1618545.US53_C0045G0005"/>
<dbReference type="InterPro" id="IPR015854">
    <property type="entry name" value="ABC_transpr_LolD-like"/>
</dbReference>
<sequence>MINLQNVSKSYFLGEEEIKAVDDVSLVIKEKEFIGILGSSGSGKSTLMHLIGLLEQPTSGSVVLENKDVSKLSDRELSEIRNKTVGFVFQSFNLINRFTVLENVLLPTKYSKENLNFDPISRADDLLKRFGILERRNFFPNKISGGQQQRVAIARALIMSPKLILADEPTGNLDSKTGDEIIQILKSLNKDFGVTVILVTHEHDIAKKTKRQIYIRDGHIVEKYL</sequence>
<dbReference type="InterPro" id="IPR017871">
    <property type="entry name" value="ABC_transporter-like_CS"/>
</dbReference>
<evidence type="ECO:0000256" key="3">
    <source>
        <dbReference type="ARBA" id="ARBA00022840"/>
    </source>
</evidence>
<name>A0A0G0HDJ6_9BACT</name>
<dbReference type="PROSITE" id="PS00211">
    <property type="entry name" value="ABC_TRANSPORTER_1"/>
    <property type="match status" value="1"/>
</dbReference>
<dbReference type="PROSITE" id="PS50893">
    <property type="entry name" value="ABC_TRANSPORTER_2"/>
    <property type="match status" value="1"/>
</dbReference>
<dbReference type="GO" id="GO:0005524">
    <property type="term" value="F:ATP binding"/>
    <property type="evidence" value="ECO:0007669"/>
    <property type="project" value="UniProtKB-KW"/>
</dbReference>
<dbReference type="PANTHER" id="PTHR24220:SF86">
    <property type="entry name" value="ABC TRANSPORTER ABCH.1"/>
    <property type="match status" value="1"/>
</dbReference>
<evidence type="ECO:0000313" key="5">
    <source>
        <dbReference type="EMBL" id="KKQ36600.1"/>
    </source>
</evidence>
<dbReference type="InterPro" id="IPR027417">
    <property type="entry name" value="P-loop_NTPase"/>
</dbReference>
<dbReference type="AlphaFoldDB" id="A0A0G0HDJ6"/>
<dbReference type="GO" id="GO:0016887">
    <property type="term" value="F:ATP hydrolysis activity"/>
    <property type="evidence" value="ECO:0007669"/>
    <property type="project" value="InterPro"/>
</dbReference>
<dbReference type="InterPro" id="IPR017911">
    <property type="entry name" value="MacB-like_ATP-bd"/>
</dbReference>
<proteinExistence type="predicted"/>
<dbReference type="InterPro" id="IPR003593">
    <property type="entry name" value="AAA+_ATPase"/>
</dbReference>
<reference evidence="5 6" key="1">
    <citation type="journal article" date="2015" name="Nature">
        <title>rRNA introns, odd ribosomes, and small enigmatic genomes across a large radiation of phyla.</title>
        <authorList>
            <person name="Brown C.T."/>
            <person name="Hug L.A."/>
            <person name="Thomas B.C."/>
            <person name="Sharon I."/>
            <person name="Castelle C.J."/>
            <person name="Singh A."/>
            <person name="Wilkins M.J."/>
            <person name="Williams K.H."/>
            <person name="Banfield J.F."/>
        </authorList>
    </citation>
    <scope>NUCLEOTIDE SEQUENCE [LARGE SCALE GENOMIC DNA]</scope>
</reference>
<dbReference type="CDD" id="cd03255">
    <property type="entry name" value="ABC_MJ0796_LolCDE_FtsE"/>
    <property type="match status" value="1"/>
</dbReference>
<dbReference type="SUPFAM" id="SSF52540">
    <property type="entry name" value="P-loop containing nucleoside triphosphate hydrolases"/>
    <property type="match status" value="1"/>
</dbReference>
<dbReference type="SMART" id="SM00382">
    <property type="entry name" value="AAA"/>
    <property type="match status" value="1"/>
</dbReference>